<name>A0AAP0B2K1_9ASPA</name>
<accession>A0AAP0B2K1</accession>
<evidence type="ECO:0000313" key="2">
    <source>
        <dbReference type="Proteomes" id="UP001418222"/>
    </source>
</evidence>
<dbReference type="Proteomes" id="UP001418222">
    <property type="component" value="Unassembled WGS sequence"/>
</dbReference>
<dbReference type="PANTHER" id="PTHR11439">
    <property type="entry name" value="GAG-POL-RELATED RETROTRANSPOSON"/>
    <property type="match status" value="1"/>
</dbReference>
<protein>
    <submittedName>
        <fullName evidence="1">NAC domain-containing protein 8</fullName>
    </submittedName>
</protein>
<keyword evidence="2" id="KW-1185">Reference proteome</keyword>
<sequence length="358" mass="41039">MISQRKYVLDLLSDIGYLGVKPVDSPVIINFDIYKETSLDLEKKLEFHRIVGKLIYLTITKPDISFLVGLVSQFMHSSKVRHYQAIFQILKYLEKDSGKGIIYQDHDHLKVYRYCDVDWAGSSLDRRSRSGYSIFVCGNLISWRTNDEPEKHDNEDSKWWEGESQFLLDSQQLAEGIAACEEFLQSQSSYPEDGEKPSNKSCLSDYASIGAEDFKRDLEECQKLALGDDHSINEADPAPEMRLSQLEFGSQDSFMGWAAIIRSFWHTFLLVNYLNTAHDSFVGALEVVNFWIEFQGMDIYNWEICLYEKYHCFTQYKMDDVETLGNVAAGHGKPHISAPTCLEAARPKSYKPFSSSTL</sequence>
<proteinExistence type="predicted"/>
<reference evidence="1 2" key="1">
    <citation type="journal article" date="2022" name="Nat. Plants">
        <title>Genomes of leafy and leafless Platanthera orchids illuminate the evolution of mycoheterotrophy.</title>
        <authorList>
            <person name="Li M.H."/>
            <person name="Liu K.W."/>
            <person name="Li Z."/>
            <person name="Lu H.C."/>
            <person name="Ye Q.L."/>
            <person name="Zhang D."/>
            <person name="Wang J.Y."/>
            <person name="Li Y.F."/>
            <person name="Zhong Z.M."/>
            <person name="Liu X."/>
            <person name="Yu X."/>
            <person name="Liu D.K."/>
            <person name="Tu X.D."/>
            <person name="Liu B."/>
            <person name="Hao Y."/>
            <person name="Liao X.Y."/>
            <person name="Jiang Y.T."/>
            <person name="Sun W.H."/>
            <person name="Chen J."/>
            <person name="Chen Y.Q."/>
            <person name="Ai Y."/>
            <person name="Zhai J.W."/>
            <person name="Wu S.S."/>
            <person name="Zhou Z."/>
            <person name="Hsiao Y.Y."/>
            <person name="Wu W.L."/>
            <person name="Chen Y.Y."/>
            <person name="Lin Y.F."/>
            <person name="Hsu J.L."/>
            <person name="Li C.Y."/>
            <person name="Wang Z.W."/>
            <person name="Zhao X."/>
            <person name="Zhong W.Y."/>
            <person name="Ma X.K."/>
            <person name="Ma L."/>
            <person name="Huang J."/>
            <person name="Chen G.Z."/>
            <person name="Huang M.Z."/>
            <person name="Huang L."/>
            <person name="Peng D.H."/>
            <person name="Luo Y.B."/>
            <person name="Zou S.Q."/>
            <person name="Chen S.P."/>
            <person name="Lan S."/>
            <person name="Tsai W.C."/>
            <person name="Van de Peer Y."/>
            <person name="Liu Z.J."/>
        </authorList>
    </citation>
    <scope>NUCLEOTIDE SEQUENCE [LARGE SCALE GENOMIC DNA]</scope>
    <source>
        <strain evidence="1">Lor287</strain>
    </source>
</reference>
<organism evidence="1 2">
    <name type="scientific">Platanthera zijinensis</name>
    <dbReference type="NCBI Taxonomy" id="2320716"/>
    <lineage>
        <taxon>Eukaryota</taxon>
        <taxon>Viridiplantae</taxon>
        <taxon>Streptophyta</taxon>
        <taxon>Embryophyta</taxon>
        <taxon>Tracheophyta</taxon>
        <taxon>Spermatophyta</taxon>
        <taxon>Magnoliopsida</taxon>
        <taxon>Liliopsida</taxon>
        <taxon>Asparagales</taxon>
        <taxon>Orchidaceae</taxon>
        <taxon>Orchidoideae</taxon>
        <taxon>Orchideae</taxon>
        <taxon>Orchidinae</taxon>
        <taxon>Platanthera</taxon>
    </lineage>
</organism>
<gene>
    <name evidence="1" type="primary">NAC008</name>
    <name evidence="1" type="ORF">KSP39_PZI019375</name>
</gene>
<comment type="caution">
    <text evidence="1">The sequence shown here is derived from an EMBL/GenBank/DDBJ whole genome shotgun (WGS) entry which is preliminary data.</text>
</comment>
<dbReference type="AlphaFoldDB" id="A0AAP0B2K1"/>
<evidence type="ECO:0000313" key="1">
    <source>
        <dbReference type="EMBL" id="KAK8924200.1"/>
    </source>
</evidence>
<dbReference type="PANTHER" id="PTHR11439:SF463">
    <property type="entry name" value="REVERSE TRANSCRIPTASE TY1_COPIA-TYPE DOMAIN-CONTAINING PROTEIN"/>
    <property type="match status" value="1"/>
</dbReference>
<dbReference type="EMBL" id="JBBWWQ010000017">
    <property type="protein sequence ID" value="KAK8924200.1"/>
    <property type="molecule type" value="Genomic_DNA"/>
</dbReference>